<evidence type="ECO:0000259" key="2">
    <source>
        <dbReference type="Pfam" id="PF10400"/>
    </source>
</evidence>
<dbReference type="Proteomes" id="UP001580430">
    <property type="component" value="Unassembled WGS sequence"/>
</dbReference>
<dbReference type="InterPro" id="IPR005149">
    <property type="entry name" value="Tscrpt_reg_PadR_N"/>
</dbReference>
<evidence type="ECO:0000259" key="1">
    <source>
        <dbReference type="Pfam" id="PF03551"/>
    </source>
</evidence>
<accession>A0ABV5BZG7</accession>
<dbReference type="Pfam" id="PF03551">
    <property type="entry name" value="PadR"/>
    <property type="match status" value="1"/>
</dbReference>
<feature type="domain" description="Transcription regulator PadR N-terminal" evidence="1">
    <location>
        <begin position="14"/>
        <end position="87"/>
    </location>
</feature>
<feature type="domain" description="Transcription regulator PadR C-terminal" evidence="2">
    <location>
        <begin position="102"/>
        <end position="184"/>
    </location>
</feature>
<dbReference type="SUPFAM" id="SSF46785">
    <property type="entry name" value="Winged helix' DNA-binding domain"/>
    <property type="match status" value="1"/>
</dbReference>
<dbReference type="Gene3D" id="6.10.140.190">
    <property type="match status" value="1"/>
</dbReference>
<comment type="caution">
    <text evidence="3">The sequence shown here is derived from an EMBL/GenBank/DDBJ whole genome shotgun (WGS) entry which is preliminary data.</text>
</comment>
<name>A0ABV5BZG7_9BACL</name>
<evidence type="ECO:0000313" key="3">
    <source>
        <dbReference type="EMBL" id="MFB5760657.1"/>
    </source>
</evidence>
<dbReference type="InterPro" id="IPR036390">
    <property type="entry name" value="WH_DNA-bd_sf"/>
</dbReference>
<evidence type="ECO:0000313" key="4">
    <source>
        <dbReference type="Proteomes" id="UP001580430"/>
    </source>
</evidence>
<dbReference type="PANTHER" id="PTHR43252">
    <property type="entry name" value="TRANSCRIPTIONAL REGULATOR YQJI"/>
    <property type="match status" value="1"/>
</dbReference>
<dbReference type="PANTHER" id="PTHR43252:SF6">
    <property type="entry name" value="NEGATIVE TRANSCRIPTION REGULATOR PADR"/>
    <property type="match status" value="1"/>
</dbReference>
<proteinExistence type="predicted"/>
<dbReference type="RefSeq" id="WP_375519811.1">
    <property type="nucleotide sequence ID" value="NZ_JBHIRY010000007.1"/>
</dbReference>
<keyword evidence="4" id="KW-1185">Reference proteome</keyword>
<sequence>MAKQSGKTNTKFAVLGILALGPHTGYDIKQHMEQSTSYFWNENYGQIYPTLAELLDQHDIEVKIIRQKGKPDKKLYSITDQGRQTLSHWLSQPMEHVVMLKKNELLLRVFFGSNTSPETIIMHIEEHKRKLEESLKIFEELETWLQNTEKKDNNFKYWMITIQYGKSQFSSLISWCENSIQTLKNEQ</sequence>
<dbReference type="InterPro" id="IPR036388">
    <property type="entry name" value="WH-like_DNA-bd_sf"/>
</dbReference>
<dbReference type="InterPro" id="IPR018309">
    <property type="entry name" value="Tscrpt_reg_PadR_C"/>
</dbReference>
<gene>
    <name evidence="3" type="ORF">ACE5LO_09665</name>
</gene>
<organism evidence="3 4">
    <name type="scientific">Paenibacillus medicaginis</name>
    <dbReference type="NCBI Taxonomy" id="1470560"/>
    <lineage>
        <taxon>Bacteria</taxon>
        <taxon>Bacillati</taxon>
        <taxon>Bacillota</taxon>
        <taxon>Bacilli</taxon>
        <taxon>Bacillales</taxon>
        <taxon>Paenibacillaceae</taxon>
        <taxon>Paenibacillus</taxon>
    </lineage>
</organism>
<reference evidence="3 4" key="1">
    <citation type="submission" date="2024-09" db="EMBL/GenBank/DDBJ databases">
        <title>Paenibacillus zeirhizospherea sp. nov., isolated from surface of the maize (Zea mays) roots in a horticulture field, Hungary.</title>
        <authorList>
            <person name="Marton D."/>
            <person name="Farkas M."/>
            <person name="Bedics A."/>
            <person name="Toth E."/>
            <person name="Tancsics A."/>
            <person name="Boka K."/>
            <person name="Marati G."/>
            <person name="Kriszt B."/>
            <person name="Cserhati M."/>
        </authorList>
    </citation>
    <scope>NUCLEOTIDE SEQUENCE [LARGE SCALE GENOMIC DNA]</scope>
    <source>
        <strain evidence="3 4">JCM 18446</strain>
    </source>
</reference>
<dbReference type="EMBL" id="JBHIRY010000007">
    <property type="protein sequence ID" value="MFB5760657.1"/>
    <property type="molecule type" value="Genomic_DNA"/>
</dbReference>
<protein>
    <submittedName>
        <fullName evidence="3">PadR family transcriptional regulator</fullName>
    </submittedName>
</protein>
<dbReference type="Pfam" id="PF10400">
    <property type="entry name" value="Vir_act_alpha_C"/>
    <property type="match status" value="1"/>
</dbReference>
<dbReference type="Gene3D" id="1.10.10.10">
    <property type="entry name" value="Winged helix-like DNA-binding domain superfamily/Winged helix DNA-binding domain"/>
    <property type="match status" value="1"/>
</dbReference>